<keyword evidence="6 14" id="KW-0479">Metal-binding</keyword>
<evidence type="ECO:0000256" key="14">
    <source>
        <dbReference type="PIRNR" id="PIRNR006404"/>
    </source>
</evidence>
<accession>A0A328ELX5</accession>
<evidence type="ECO:0000259" key="18">
    <source>
        <dbReference type="PROSITE" id="PS51371"/>
    </source>
</evidence>
<keyword evidence="8 14" id="KW-0378">Hydrolase</keyword>
<dbReference type="GO" id="GO:0005886">
    <property type="term" value="C:plasma membrane"/>
    <property type="evidence" value="ECO:0007669"/>
    <property type="project" value="UniProtKB-SubCell"/>
</dbReference>
<dbReference type="InterPro" id="IPR046342">
    <property type="entry name" value="CBS_dom_sf"/>
</dbReference>
<evidence type="ECO:0000313" key="19">
    <source>
        <dbReference type="EMBL" id="RAL69645.1"/>
    </source>
</evidence>
<evidence type="ECO:0000256" key="4">
    <source>
        <dbReference type="ARBA" id="ARBA00022670"/>
    </source>
</evidence>
<feature type="domain" description="CBS" evidence="18">
    <location>
        <begin position="250"/>
        <end position="307"/>
    </location>
</feature>
<evidence type="ECO:0000256" key="8">
    <source>
        <dbReference type="ARBA" id="ARBA00022801"/>
    </source>
</evidence>
<keyword evidence="3 14" id="KW-1003">Cell membrane</keyword>
<dbReference type="EMBL" id="QGLC01000009">
    <property type="protein sequence ID" value="RAL69645.1"/>
    <property type="molecule type" value="Genomic_DNA"/>
</dbReference>
<evidence type="ECO:0000256" key="9">
    <source>
        <dbReference type="ARBA" id="ARBA00022833"/>
    </source>
</evidence>
<evidence type="ECO:0000256" key="7">
    <source>
        <dbReference type="ARBA" id="ARBA00022737"/>
    </source>
</evidence>
<evidence type="ECO:0000256" key="12">
    <source>
        <dbReference type="ARBA" id="ARBA00023122"/>
    </source>
</evidence>
<feature type="binding site" evidence="16">
    <location>
        <position position="71"/>
    </location>
    <ligand>
        <name>Zn(2+)</name>
        <dbReference type="ChEBI" id="CHEBI:29105"/>
        <note>catalytic</note>
    </ligand>
</feature>
<sequence length="391" mass="42935">MKSSFKLGRILGIEIGIHASWFIIFALLSWSLSVAYYPSIDENISPFTGWTLGILSSLLLFGSVLAHELGHSFIAIRQGIPVKSIDLFIFGGVSNLTKEPDNPAAEFRMAISGPAVSIVLALVFWVFQIVFSSQNATLAGVFLYLAQINAMLAIFNLIPGFPLDGGRVLRAIIWNASNDIRRATRISAGVGLGFAYLLIFGGIAAAFLGIGISGLWLALIGWFLASAAQGSFQQTVISEILREVNVSRVMKREFKTIEPDNTLYQALHEYILPLNQRALPVFENGKLAGLISLSDIKKIPTNQLNQTSVRQAMTPFEKLRTVGPEEHLGNVLNLLQSEDINQLPVLSEGKLIGLISRTNLIEYLQMRQEIETGQLNSKHENITNVLTGELK</sequence>
<evidence type="ECO:0000256" key="11">
    <source>
        <dbReference type="ARBA" id="ARBA00023049"/>
    </source>
</evidence>
<keyword evidence="4 14" id="KW-0645">Protease</keyword>
<keyword evidence="5 14" id="KW-0812">Transmembrane</keyword>
<gene>
    <name evidence="19" type="ORF">C1G87_0696</name>
</gene>
<evidence type="ECO:0000256" key="6">
    <source>
        <dbReference type="ARBA" id="ARBA00022723"/>
    </source>
</evidence>
<keyword evidence="11 14" id="KW-0482">Metalloprotease</keyword>
<dbReference type="PROSITE" id="PS51371">
    <property type="entry name" value="CBS"/>
    <property type="match status" value="2"/>
</dbReference>
<comment type="cofactor">
    <cofactor evidence="14 16">
        <name>Zn(2+)</name>
        <dbReference type="ChEBI" id="CHEBI:29105"/>
    </cofactor>
    <text evidence="14 16">Binds 1 zinc ion per subunit.</text>
</comment>
<evidence type="ECO:0000256" key="2">
    <source>
        <dbReference type="ARBA" id="ARBA00007931"/>
    </source>
</evidence>
<feature type="binding site" evidence="16">
    <location>
        <position position="67"/>
    </location>
    <ligand>
        <name>Zn(2+)</name>
        <dbReference type="ChEBI" id="CHEBI:29105"/>
        <note>catalytic</note>
    </ligand>
</feature>
<name>A0A328ELX5_9CHLR</name>
<comment type="subcellular location">
    <subcellularLocation>
        <location evidence="1 14">Cell membrane</location>
        <topology evidence="1 14">Multi-pass membrane protein</topology>
    </subcellularLocation>
</comment>
<proteinExistence type="inferred from homology"/>
<keyword evidence="10 14" id="KW-1133">Transmembrane helix</keyword>
<organism evidence="19 20">
    <name type="scientific">Dehalococcoides mccartyi</name>
    <dbReference type="NCBI Taxonomy" id="61435"/>
    <lineage>
        <taxon>Bacteria</taxon>
        <taxon>Bacillati</taxon>
        <taxon>Chloroflexota</taxon>
        <taxon>Dehalococcoidia</taxon>
        <taxon>Dehalococcoidales</taxon>
        <taxon>Dehalococcoidaceae</taxon>
        <taxon>Dehalococcoides</taxon>
    </lineage>
</organism>
<dbReference type="GO" id="GO:0046872">
    <property type="term" value="F:metal ion binding"/>
    <property type="evidence" value="ECO:0007669"/>
    <property type="project" value="UniProtKB-UniRule"/>
</dbReference>
<dbReference type="RefSeq" id="WP_015407042.1">
    <property type="nucleotide sequence ID" value="NZ_JSWM01000007.1"/>
</dbReference>
<dbReference type="Gene3D" id="3.10.580.10">
    <property type="entry name" value="CBS-domain"/>
    <property type="match status" value="2"/>
</dbReference>
<feature type="binding site" evidence="16">
    <location>
        <position position="164"/>
    </location>
    <ligand>
        <name>Zn(2+)</name>
        <dbReference type="ChEBI" id="CHEBI:29105"/>
        <note>catalytic</note>
    </ligand>
</feature>
<evidence type="ECO:0000256" key="10">
    <source>
        <dbReference type="ARBA" id="ARBA00022989"/>
    </source>
</evidence>
<dbReference type="Pfam" id="PF02163">
    <property type="entry name" value="Peptidase_M50"/>
    <property type="match status" value="2"/>
</dbReference>
<dbReference type="PIRSF" id="PIRSF006404">
    <property type="entry name" value="UCP006404_Pept_M50_CBS"/>
    <property type="match status" value="1"/>
</dbReference>
<evidence type="ECO:0000256" key="1">
    <source>
        <dbReference type="ARBA" id="ARBA00004651"/>
    </source>
</evidence>
<comment type="caution">
    <text evidence="19">The sequence shown here is derived from an EMBL/GenBank/DDBJ whole genome shotgun (WGS) entry which is preliminary data.</text>
</comment>
<dbReference type="AlphaFoldDB" id="A0A328ELX5"/>
<feature type="transmembrane region" description="Helical" evidence="14">
    <location>
        <begin position="194"/>
        <end position="224"/>
    </location>
</feature>
<reference evidence="19 20" key="1">
    <citation type="submission" date="2018-05" db="EMBL/GenBank/DDBJ databases">
        <title>Draft genome sequences of Dehalococcoides mccartyi strains RC and KS.</title>
        <authorList>
            <person name="Higgins S.A."/>
            <person name="Padilla-Crespo E."/>
            <person name="Loeffler F.E."/>
        </authorList>
    </citation>
    <scope>NUCLEOTIDE SEQUENCE [LARGE SCALE GENOMIC DNA]</scope>
    <source>
        <strain evidence="19 20">RC</strain>
    </source>
</reference>
<evidence type="ECO:0000256" key="17">
    <source>
        <dbReference type="PROSITE-ProRule" id="PRU00703"/>
    </source>
</evidence>
<dbReference type="InterPro" id="IPR008915">
    <property type="entry name" value="Peptidase_M50"/>
</dbReference>
<dbReference type="CDD" id="cd06164">
    <property type="entry name" value="S2P-M50_SpoIVFB_CBS"/>
    <property type="match status" value="1"/>
</dbReference>
<protein>
    <recommendedName>
        <fullName evidence="14">Zinc metalloprotease</fullName>
    </recommendedName>
</protein>
<dbReference type="InterPro" id="IPR000644">
    <property type="entry name" value="CBS_dom"/>
</dbReference>
<evidence type="ECO:0000256" key="3">
    <source>
        <dbReference type="ARBA" id="ARBA00022475"/>
    </source>
</evidence>
<keyword evidence="13 14" id="KW-0472">Membrane</keyword>
<dbReference type="Pfam" id="PF00571">
    <property type="entry name" value="CBS"/>
    <property type="match status" value="2"/>
</dbReference>
<evidence type="ECO:0000256" key="5">
    <source>
        <dbReference type="ARBA" id="ARBA00022692"/>
    </source>
</evidence>
<feature type="active site" evidence="15">
    <location>
        <position position="68"/>
    </location>
</feature>
<comment type="similarity">
    <text evidence="2 14">Belongs to the peptidase M50B family.</text>
</comment>
<dbReference type="InterPro" id="IPR016483">
    <property type="entry name" value="UCP006404_Pept_M50_CBS"/>
</dbReference>
<feature type="transmembrane region" description="Helical" evidence="14">
    <location>
        <begin position="138"/>
        <end position="158"/>
    </location>
</feature>
<feature type="transmembrane region" description="Helical" evidence="14">
    <location>
        <begin position="12"/>
        <end position="37"/>
    </location>
</feature>
<feature type="transmembrane region" description="Helical" evidence="14">
    <location>
        <begin position="109"/>
        <end position="131"/>
    </location>
</feature>
<keyword evidence="7" id="KW-0677">Repeat</keyword>
<keyword evidence="9 14" id="KW-0862">Zinc</keyword>
<evidence type="ECO:0000256" key="16">
    <source>
        <dbReference type="PIRSR" id="PIRSR006404-2"/>
    </source>
</evidence>
<feature type="domain" description="CBS" evidence="18">
    <location>
        <begin position="313"/>
        <end position="372"/>
    </location>
</feature>
<dbReference type="SUPFAM" id="SSF54631">
    <property type="entry name" value="CBS-domain pair"/>
    <property type="match status" value="1"/>
</dbReference>
<dbReference type="Proteomes" id="UP000249146">
    <property type="component" value="Unassembled WGS sequence"/>
</dbReference>
<keyword evidence="12 17" id="KW-0129">CBS domain</keyword>
<evidence type="ECO:0000313" key="20">
    <source>
        <dbReference type="Proteomes" id="UP000249146"/>
    </source>
</evidence>
<dbReference type="PANTHER" id="PTHR39188:SF3">
    <property type="entry name" value="STAGE IV SPORULATION PROTEIN FB"/>
    <property type="match status" value="1"/>
</dbReference>
<evidence type="ECO:0000256" key="13">
    <source>
        <dbReference type="ARBA" id="ARBA00023136"/>
    </source>
</evidence>
<dbReference type="PANTHER" id="PTHR39188">
    <property type="entry name" value="MEMBRANE-ASSOCIATED ZINC METALLOPROTEASE M50B"/>
    <property type="match status" value="1"/>
</dbReference>
<feature type="transmembrane region" description="Helical" evidence="14">
    <location>
        <begin position="49"/>
        <end position="67"/>
    </location>
</feature>
<dbReference type="GO" id="GO:0008237">
    <property type="term" value="F:metallopeptidase activity"/>
    <property type="evidence" value="ECO:0007669"/>
    <property type="project" value="UniProtKB-UniRule"/>
</dbReference>
<dbReference type="SMART" id="SM00116">
    <property type="entry name" value="CBS"/>
    <property type="match status" value="2"/>
</dbReference>
<dbReference type="GO" id="GO:0006508">
    <property type="term" value="P:proteolysis"/>
    <property type="evidence" value="ECO:0007669"/>
    <property type="project" value="UniProtKB-KW"/>
</dbReference>
<evidence type="ECO:0000256" key="15">
    <source>
        <dbReference type="PIRSR" id="PIRSR006404-1"/>
    </source>
</evidence>